<reference evidence="7" key="1">
    <citation type="submission" date="2025-08" db="UniProtKB">
        <authorList>
            <consortium name="RefSeq"/>
        </authorList>
    </citation>
    <scope>IDENTIFICATION</scope>
    <source>
        <tissue evidence="7">Kidney</tissue>
    </source>
</reference>
<feature type="compositionally biased region" description="Gly residues" evidence="4">
    <location>
        <begin position="864"/>
        <end position="876"/>
    </location>
</feature>
<dbReference type="GO" id="GO:0045087">
    <property type="term" value="P:innate immune response"/>
    <property type="evidence" value="ECO:0007669"/>
    <property type="project" value="TreeGrafter"/>
</dbReference>
<feature type="compositionally biased region" description="Low complexity" evidence="4">
    <location>
        <begin position="1117"/>
        <end position="1128"/>
    </location>
</feature>
<evidence type="ECO:0000256" key="2">
    <source>
        <dbReference type="ARBA" id="ARBA00022679"/>
    </source>
</evidence>
<feature type="region of interest" description="Disordered" evidence="4">
    <location>
        <begin position="832"/>
        <end position="1128"/>
    </location>
</feature>
<dbReference type="InterPro" id="IPR004166">
    <property type="entry name" value="a-kinase_dom"/>
</dbReference>
<dbReference type="KEGG" id="pvp:105302764"/>
<proteinExistence type="predicted"/>
<evidence type="ECO:0000256" key="4">
    <source>
        <dbReference type="SAM" id="MobiDB-lite"/>
    </source>
</evidence>
<evidence type="ECO:0000256" key="3">
    <source>
        <dbReference type="ARBA" id="ARBA00022777"/>
    </source>
</evidence>
<name>A0A6P6BNG0_PTEVA</name>
<dbReference type="CDD" id="cd16969">
    <property type="entry name" value="Alpha_kinase_ALPK1"/>
    <property type="match status" value="1"/>
</dbReference>
<feature type="compositionally biased region" description="Polar residues" evidence="4">
    <location>
        <begin position="16"/>
        <end position="30"/>
    </location>
</feature>
<accession>A0A6P6BNG0</accession>
<dbReference type="GO" id="GO:0005929">
    <property type="term" value="C:cilium"/>
    <property type="evidence" value="ECO:0007669"/>
    <property type="project" value="TreeGrafter"/>
</dbReference>
<feature type="region of interest" description="Disordered" evidence="4">
    <location>
        <begin position="790"/>
        <end position="809"/>
    </location>
</feature>
<dbReference type="SUPFAM" id="SSF56112">
    <property type="entry name" value="Protein kinase-like (PK-like)"/>
    <property type="match status" value="1"/>
</dbReference>
<organism evidence="6 7">
    <name type="scientific">Pteropus vampyrus</name>
    <name type="common">Large flying fox</name>
    <dbReference type="NCBI Taxonomy" id="132908"/>
    <lineage>
        <taxon>Eukaryota</taxon>
        <taxon>Metazoa</taxon>
        <taxon>Chordata</taxon>
        <taxon>Craniata</taxon>
        <taxon>Vertebrata</taxon>
        <taxon>Euteleostomi</taxon>
        <taxon>Mammalia</taxon>
        <taxon>Eutheria</taxon>
        <taxon>Laurasiatheria</taxon>
        <taxon>Chiroptera</taxon>
        <taxon>Yinpterochiroptera</taxon>
        <taxon>Pteropodoidea</taxon>
        <taxon>Pteropodidae</taxon>
        <taxon>Pteropodinae</taxon>
        <taxon>Pteropus</taxon>
    </lineage>
</organism>
<dbReference type="GO" id="GO:0048029">
    <property type="term" value="F:monosaccharide binding"/>
    <property type="evidence" value="ECO:0007669"/>
    <property type="project" value="TreeGrafter"/>
</dbReference>
<dbReference type="OrthoDB" id="301415at2759"/>
<evidence type="ECO:0000313" key="7">
    <source>
        <dbReference type="RefSeq" id="XP_023376628.1"/>
    </source>
</evidence>
<keyword evidence="1" id="KW-0723">Serine/threonine-protein kinase</keyword>
<feature type="compositionally biased region" description="Basic and acidic residues" evidence="4">
    <location>
        <begin position="930"/>
        <end position="939"/>
    </location>
</feature>
<sequence length="1418" mass="152008">MGLVSLGDLHGERSTPETGNQYRSRVTARSRSGAVPGSAEPRNPQIALLVQGSRMGLRTLVQRIRGTSRAKGTQVLRMCCGGLTSVSPECALPMPLQRPPLGPETRPARNGIVRRGATRTGAGVRPAGTSPGVTVRRGEPNAYSTNSVLAKSREGVNAKCQSLSSVGEGEMGLVSLGDLHGERSTPETGNQYRSRVTARSRSGAVPGSAAPRNPQIALLVQGSRMGLRTLVQRIRGTSRAKGTQVLRMCCEATPGPGDPSSTQRDCASGRDKDRGGGPTCGHVPGVTVRRGEPNAYSTNSVLAKSREGVNAKCQSLSSVGEGETGLVSLGGLHGEQSTPETGNQYRSRVTAWSRSGAVPGSAAPRNPQIALLVQGSRMGLRTLVQRIRGTSRAKGTTVTLTQSPGASRLGSCRTCPAVLPAIPFFLPPNTHDRKVPANADAVARLLRPAFPSLSALIPSELRTLVQEAKEMKWPFVPEKWQYKQDIGPEDKTNLQDVVGARLQQLLVSLKASILAGDCATAAAIVFLSDRLLYGLDLSSQLLQVAKGLHRLWPDMPMAPQVVIRQARVAVNTGKLLKAEYILSRLISNNGATGTWLYRRESDKVLVQSVCIQIRGQILQKLGMWCEAAELVWASIVGYLTLPQLDKKGISMSLGILADIFISMSKKDYEKFKSNVQMDLVIITCQTTVQSGSAHRLSVSSPLHRASPLKWCQQSWGQFLHVLFALLVQHLAQNRHREGTQRTTGKGMNDSIKVIDSGHAKYFLSKYHKIPADAGRSNWTRPDAFRVSLDEDAETEAGSPGHSRGQGAALCESLSDSQSCSSWSKLSAVSSSSSWEEVDGPPAPSRSQPPEHVPSTRDPPPGTGLASGSGPLGGALQGAGDTEPTDAPAHTTPSLGAAPCALTSGHPKNTAARPSLGDEETFEIVDAFPETDGRADEEGAGRGGGPGPTSKGSPSRVGPEQTADGTEGMPVVPGRVMGDSLGRSPVAACGSSTCLWPVQDPDSGQSGGSIQELDIDPDASTVDEGGQLPMDRAVQPAGTSGHPRPCALRPQRGHGTPSSSGSGGIRSPVPSEDCATTEEADGAGSRLGCRGSSGSSSARWRPSPAVSSGSSEGGDPWSSLNSSGSSFVSLPGTTRQDVLEARILQPEDVEKLLAGVTHDWLSRRLENTGVFKPNRLCQAYDALLLKYSKKSELWTAQETAVYLGGHLEVKKGRQRNAFWVHHLHQEEILGRYVGKEYREQKALWPHFADVERQMTAQHYVAEFNKRLYEHKIPTQIFYVPSAVLLILEDRTIKGCISVEPYILGEFVKLSNNARVAKTQYRATEYGLAFGHFSYEFSGHREVVVDIQGWVTGDGNGLFYLTDPQIHSVDRKDATTNFGKRGIFYFFNDQHVECNDICRRLSLTRPSREELSHRLSGGLA</sequence>
<dbReference type="Gene3D" id="3.20.200.10">
    <property type="entry name" value="MHCK/EF2 kinase"/>
    <property type="match status" value="1"/>
</dbReference>
<protein>
    <submittedName>
        <fullName evidence="7">Alpha-protein kinase 1</fullName>
    </submittedName>
</protein>
<feature type="compositionally biased region" description="Low complexity" evidence="4">
    <location>
        <begin position="1081"/>
        <end position="1107"/>
    </location>
</feature>
<dbReference type="Gene3D" id="3.30.200.20">
    <property type="entry name" value="Phosphorylase Kinase, domain 1"/>
    <property type="match status" value="1"/>
</dbReference>
<keyword evidence="3 7" id="KW-0418">Kinase</keyword>
<dbReference type="SMART" id="SM00811">
    <property type="entry name" value="Alpha_kinase"/>
    <property type="match status" value="1"/>
</dbReference>
<dbReference type="RefSeq" id="XP_023376628.1">
    <property type="nucleotide sequence ID" value="XM_023520860.1"/>
</dbReference>
<feature type="region of interest" description="Disordered" evidence="4">
    <location>
        <begin position="253"/>
        <end position="293"/>
    </location>
</feature>
<dbReference type="GO" id="GO:0002753">
    <property type="term" value="P:cytoplasmic pattern recognition receptor signaling pathway"/>
    <property type="evidence" value="ECO:0007669"/>
    <property type="project" value="TreeGrafter"/>
</dbReference>
<dbReference type="PROSITE" id="PS51158">
    <property type="entry name" value="ALPHA_KINASE"/>
    <property type="match status" value="1"/>
</dbReference>
<dbReference type="PANTHER" id="PTHR46747">
    <property type="entry name" value="ALPHA-PROTEIN KINASE 1"/>
    <property type="match status" value="1"/>
</dbReference>
<evidence type="ECO:0000313" key="6">
    <source>
        <dbReference type="Proteomes" id="UP000515202"/>
    </source>
</evidence>
<feature type="compositionally biased region" description="Low complexity" evidence="4">
    <location>
        <begin position="1052"/>
        <end position="1070"/>
    </location>
</feature>
<feature type="compositionally biased region" description="Low complexity" evidence="4">
    <location>
        <begin position="120"/>
        <end position="129"/>
    </location>
</feature>
<dbReference type="GeneID" id="105302764"/>
<dbReference type="CTD" id="80216"/>
<dbReference type="GO" id="GO:0005524">
    <property type="term" value="F:ATP binding"/>
    <property type="evidence" value="ECO:0007669"/>
    <property type="project" value="InterPro"/>
</dbReference>
<dbReference type="Pfam" id="PF02816">
    <property type="entry name" value="Alpha_kinase"/>
    <property type="match status" value="1"/>
</dbReference>
<dbReference type="GO" id="GO:0004674">
    <property type="term" value="F:protein serine/threonine kinase activity"/>
    <property type="evidence" value="ECO:0007669"/>
    <property type="project" value="UniProtKB-KW"/>
</dbReference>
<feature type="region of interest" description="Disordered" evidence="4">
    <location>
        <begin position="120"/>
        <end position="140"/>
    </location>
</feature>
<keyword evidence="2" id="KW-0808">Transferase</keyword>
<dbReference type="Proteomes" id="UP000515202">
    <property type="component" value="Unplaced"/>
</dbReference>
<evidence type="ECO:0000256" key="1">
    <source>
        <dbReference type="ARBA" id="ARBA00022527"/>
    </source>
</evidence>
<feature type="domain" description="Alpha-type protein kinase" evidence="5">
    <location>
        <begin position="1185"/>
        <end position="1404"/>
    </location>
</feature>
<evidence type="ECO:0000259" key="5">
    <source>
        <dbReference type="PROSITE" id="PS51158"/>
    </source>
</evidence>
<keyword evidence="6" id="KW-1185">Reference proteome</keyword>
<dbReference type="InterPro" id="IPR011009">
    <property type="entry name" value="Kinase-like_dom_sf"/>
</dbReference>
<feature type="region of interest" description="Disordered" evidence="4">
    <location>
        <begin position="1"/>
        <end position="42"/>
    </location>
</feature>
<dbReference type="InterPro" id="IPR043529">
    <property type="entry name" value="ALPK1"/>
</dbReference>
<dbReference type="PANTHER" id="PTHR46747:SF1">
    <property type="entry name" value="ALPHA-PROTEIN KINASE 1"/>
    <property type="match status" value="1"/>
</dbReference>
<gene>
    <name evidence="7" type="primary">ALPK1</name>
</gene>